<dbReference type="AlphaFoldDB" id="A0A4R0N8E1"/>
<dbReference type="GO" id="GO:0000156">
    <property type="term" value="F:phosphorelay response regulator activity"/>
    <property type="evidence" value="ECO:0007669"/>
    <property type="project" value="InterPro"/>
</dbReference>
<proteinExistence type="predicted"/>
<evidence type="ECO:0000259" key="3">
    <source>
        <dbReference type="PROSITE" id="PS50930"/>
    </source>
</evidence>
<comment type="caution">
    <text evidence="4">The sequence shown here is derived from an EMBL/GenBank/DDBJ whole genome shotgun (WGS) entry which is preliminary data.</text>
</comment>
<feature type="domain" description="Response regulatory" evidence="2">
    <location>
        <begin position="6"/>
        <end position="118"/>
    </location>
</feature>
<dbReference type="OrthoDB" id="2168082at2"/>
<dbReference type="InterPro" id="IPR011006">
    <property type="entry name" value="CheY-like_superfamily"/>
</dbReference>
<gene>
    <name evidence="4" type="ORF">EZ437_21340</name>
</gene>
<name>A0A4R0N8E1_9SPHI</name>
<accession>A0A4R0N8E1</accession>
<dbReference type="SMART" id="SM00850">
    <property type="entry name" value="LytTR"/>
    <property type="match status" value="1"/>
</dbReference>
<protein>
    <submittedName>
        <fullName evidence="4">Response regulator transcription factor</fullName>
    </submittedName>
</protein>
<organism evidence="4 5">
    <name type="scientific">Pedobacter psychroterrae</name>
    <dbReference type="NCBI Taxonomy" id="2530453"/>
    <lineage>
        <taxon>Bacteria</taxon>
        <taxon>Pseudomonadati</taxon>
        <taxon>Bacteroidota</taxon>
        <taxon>Sphingobacteriia</taxon>
        <taxon>Sphingobacteriales</taxon>
        <taxon>Sphingobacteriaceae</taxon>
        <taxon>Pedobacter</taxon>
    </lineage>
</organism>
<dbReference type="Pfam" id="PF04397">
    <property type="entry name" value="LytTR"/>
    <property type="match status" value="1"/>
</dbReference>
<dbReference type="PROSITE" id="PS50930">
    <property type="entry name" value="HTH_LYTTR"/>
    <property type="match status" value="1"/>
</dbReference>
<feature type="modified residue" description="4-aspartylphosphate" evidence="1">
    <location>
        <position position="57"/>
    </location>
</feature>
<dbReference type="RefSeq" id="WP_131598166.1">
    <property type="nucleotide sequence ID" value="NZ_SJSL01000012.1"/>
</dbReference>
<sequence>MTNELSCIIVDDDYLDRLSVETELNNLDCLRLIGSFDNATEAAEAINRHKPDVLFLDVDMPEISGLELFKSVSEYAPLCVIISSYPDYALQSFELKVFDYILKPLTTERFGETVKRLCDFVDIKEKAKAYTTLIENEKVIFKEGHNIVYLNISDILYLEAFGDYTKVVTSNKNYLTLATLGGFLEELPSEKFARIHRSYAVAKEQIRQIGNATVGVGNIKLPIGKTYRSTLSQIRP</sequence>
<evidence type="ECO:0000313" key="4">
    <source>
        <dbReference type="EMBL" id="TCC96419.1"/>
    </source>
</evidence>
<dbReference type="Gene3D" id="2.40.50.1020">
    <property type="entry name" value="LytTr DNA-binding domain"/>
    <property type="match status" value="1"/>
</dbReference>
<keyword evidence="1" id="KW-0597">Phosphoprotein</keyword>
<dbReference type="PROSITE" id="PS50110">
    <property type="entry name" value="RESPONSE_REGULATORY"/>
    <property type="match status" value="1"/>
</dbReference>
<dbReference type="EMBL" id="SJSL01000012">
    <property type="protein sequence ID" value="TCC96419.1"/>
    <property type="molecule type" value="Genomic_DNA"/>
</dbReference>
<dbReference type="SMART" id="SM00448">
    <property type="entry name" value="REC"/>
    <property type="match status" value="1"/>
</dbReference>
<evidence type="ECO:0000259" key="2">
    <source>
        <dbReference type="PROSITE" id="PS50110"/>
    </source>
</evidence>
<dbReference type="PANTHER" id="PTHR37299">
    <property type="entry name" value="TRANSCRIPTIONAL REGULATOR-RELATED"/>
    <property type="match status" value="1"/>
</dbReference>
<evidence type="ECO:0000256" key="1">
    <source>
        <dbReference type="PROSITE-ProRule" id="PRU00169"/>
    </source>
</evidence>
<dbReference type="GO" id="GO:0003677">
    <property type="term" value="F:DNA binding"/>
    <property type="evidence" value="ECO:0007669"/>
    <property type="project" value="InterPro"/>
</dbReference>
<dbReference type="SUPFAM" id="SSF52172">
    <property type="entry name" value="CheY-like"/>
    <property type="match status" value="1"/>
</dbReference>
<dbReference type="Gene3D" id="3.40.50.2300">
    <property type="match status" value="1"/>
</dbReference>
<feature type="domain" description="HTH LytTR-type" evidence="3">
    <location>
        <begin position="139"/>
        <end position="209"/>
    </location>
</feature>
<dbReference type="InterPro" id="IPR046947">
    <property type="entry name" value="LytR-like"/>
</dbReference>
<evidence type="ECO:0000313" key="5">
    <source>
        <dbReference type="Proteomes" id="UP000293347"/>
    </source>
</evidence>
<dbReference type="PANTHER" id="PTHR37299:SF1">
    <property type="entry name" value="STAGE 0 SPORULATION PROTEIN A HOMOLOG"/>
    <property type="match status" value="1"/>
</dbReference>
<reference evidence="4 5" key="1">
    <citation type="submission" date="2019-02" db="EMBL/GenBank/DDBJ databases">
        <title>Pedobacter sp. RP-1-14 sp. nov., isolated from Arctic soil.</title>
        <authorList>
            <person name="Dahal R.H."/>
        </authorList>
    </citation>
    <scope>NUCLEOTIDE SEQUENCE [LARGE SCALE GENOMIC DNA]</scope>
    <source>
        <strain evidence="4 5">RP-1-14</strain>
    </source>
</reference>
<keyword evidence="5" id="KW-1185">Reference proteome</keyword>
<dbReference type="InterPro" id="IPR001789">
    <property type="entry name" value="Sig_transdc_resp-reg_receiver"/>
</dbReference>
<dbReference type="Pfam" id="PF00072">
    <property type="entry name" value="Response_reg"/>
    <property type="match status" value="1"/>
</dbReference>
<dbReference type="InterPro" id="IPR007492">
    <property type="entry name" value="LytTR_DNA-bd_dom"/>
</dbReference>
<dbReference type="Proteomes" id="UP000293347">
    <property type="component" value="Unassembled WGS sequence"/>
</dbReference>